<dbReference type="AlphaFoldDB" id="A0A2T6B048"/>
<name>A0A2T6B048_9RHOB</name>
<organism evidence="1 2">
    <name type="scientific">Gemmobacter caeni</name>
    <dbReference type="NCBI Taxonomy" id="589035"/>
    <lineage>
        <taxon>Bacteria</taxon>
        <taxon>Pseudomonadati</taxon>
        <taxon>Pseudomonadota</taxon>
        <taxon>Alphaproteobacteria</taxon>
        <taxon>Rhodobacterales</taxon>
        <taxon>Paracoccaceae</taxon>
        <taxon>Gemmobacter</taxon>
    </lineage>
</organism>
<protein>
    <submittedName>
        <fullName evidence="1">Uncharacterized protein</fullName>
    </submittedName>
</protein>
<comment type="caution">
    <text evidence="1">The sequence shown here is derived from an EMBL/GenBank/DDBJ whole genome shotgun (WGS) entry which is preliminary data.</text>
</comment>
<sequence>MKLARFLALFTRTQCRPQSPYVRAMLGAVIDARNG</sequence>
<proteinExistence type="predicted"/>
<keyword evidence="2" id="KW-1185">Reference proteome</keyword>
<evidence type="ECO:0000313" key="2">
    <source>
        <dbReference type="Proteomes" id="UP000244224"/>
    </source>
</evidence>
<dbReference type="Proteomes" id="UP000244224">
    <property type="component" value="Unassembled WGS sequence"/>
</dbReference>
<gene>
    <name evidence="1" type="ORF">C8N34_10788</name>
</gene>
<evidence type="ECO:0000313" key="1">
    <source>
        <dbReference type="EMBL" id="PTX49441.1"/>
    </source>
</evidence>
<reference evidence="1 2" key="1">
    <citation type="submission" date="2018-04" db="EMBL/GenBank/DDBJ databases">
        <title>Genomic Encyclopedia of Archaeal and Bacterial Type Strains, Phase II (KMG-II): from individual species to whole genera.</title>
        <authorList>
            <person name="Goeker M."/>
        </authorList>
    </citation>
    <scope>NUCLEOTIDE SEQUENCE [LARGE SCALE GENOMIC DNA]</scope>
    <source>
        <strain evidence="1 2">DSM 21823</strain>
    </source>
</reference>
<dbReference type="EMBL" id="QBKP01000007">
    <property type="protein sequence ID" value="PTX49441.1"/>
    <property type="molecule type" value="Genomic_DNA"/>
</dbReference>
<accession>A0A2T6B048</accession>